<evidence type="ECO:0000256" key="2">
    <source>
        <dbReference type="ARBA" id="ARBA00004777"/>
    </source>
</evidence>
<feature type="domain" description="Tetrahydrofolate dehydrogenase/cyclohydrolase NAD(P)-binding" evidence="21">
    <location>
        <begin position="150"/>
        <end position="297"/>
    </location>
</feature>
<dbReference type="OrthoDB" id="5126881at2759"/>
<reference evidence="22 23" key="1">
    <citation type="submission" date="2014-06" db="EMBL/GenBank/DDBJ databases">
        <title>Evolutionary Origins and Diversification of the Mycorrhizal Mutualists.</title>
        <authorList>
            <consortium name="DOE Joint Genome Institute"/>
            <consortium name="Mycorrhizal Genomics Consortium"/>
            <person name="Kohler A."/>
            <person name="Kuo A."/>
            <person name="Nagy L.G."/>
            <person name="Floudas D."/>
            <person name="Copeland A."/>
            <person name="Barry K.W."/>
            <person name="Cichocki N."/>
            <person name="Veneault-Fourrey C."/>
            <person name="LaButti K."/>
            <person name="Lindquist E.A."/>
            <person name="Lipzen A."/>
            <person name="Lundell T."/>
            <person name="Morin E."/>
            <person name="Murat C."/>
            <person name="Riley R."/>
            <person name="Ohm R."/>
            <person name="Sun H."/>
            <person name="Tunlid A."/>
            <person name="Henrissat B."/>
            <person name="Grigoriev I.V."/>
            <person name="Hibbett D.S."/>
            <person name="Martin F."/>
        </authorList>
    </citation>
    <scope>NUCLEOTIDE SEQUENCE [LARGE SCALE GENOMIC DNA]</scope>
    <source>
        <strain evidence="22 23">SS14</strain>
    </source>
</reference>
<keyword evidence="11" id="KW-0554">One-carbon metabolism</keyword>
<dbReference type="CDD" id="cd00477">
    <property type="entry name" value="FTHFS"/>
    <property type="match status" value="1"/>
</dbReference>
<dbReference type="EMBL" id="KN837118">
    <property type="protein sequence ID" value="KIJ44378.1"/>
    <property type="molecule type" value="Genomic_DNA"/>
</dbReference>
<evidence type="ECO:0000256" key="15">
    <source>
        <dbReference type="ARBA" id="ARBA00022840"/>
    </source>
</evidence>
<comment type="catalytic activity">
    <reaction evidence="19">
        <text>(6S)-5,6,7,8-tetrahydrofolate + formate + ATP = (6R)-10-formyltetrahydrofolate + ADP + phosphate</text>
        <dbReference type="Rhea" id="RHEA:20221"/>
        <dbReference type="ChEBI" id="CHEBI:15740"/>
        <dbReference type="ChEBI" id="CHEBI:30616"/>
        <dbReference type="ChEBI" id="CHEBI:43474"/>
        <dbReference type="ChEBI" id="CHEBI:57453"/>
        <dbReference type="ChEBI" id="CHEBI:195366"/>
        <dbReference type="ChEBI" id="CHEBI:456216"/>
        <dbReference type="EC" id="6.3.4.3"/>
    </reaction>
</comment>
<dbReference type="Gene3D" id="3.10.410.10">
    <property type="entry name" value="Formyltetrahydrofolate synthetase, domain 3"/>
    <property type="match status" value="1"/>
</dbReference>
<dbReference type="InterPro" id="IPR020631">
    <property type="entry name" value="THF_DH/CycHdrlase_NAD-bd_dom"/>
</dbReference>
<dbReference type="GO" id="GO:0004477">
    <property type="term" value="F:methenyltetrahydrofolate cyclohydrolase activity"/>
    <property type="evidence" value="ECO:0007669"/>
    <property type="project" value="UniProtKB-EC"/>
</dbReference>
<evidence type="ECO:0000256" key="4">
    <source>
        <dbReference type="ARBA" id="ARBA00006985"/>
    </source>
</evidence>
<comment type="subunit">
    <text evidence="5">Homodimer.</text>
</comment>
<dbReference type="GO" id="GO:0005829">
    <property type="term" value="C:cytosol"/>
    <property type="evidence" value="ECO:0007669"/>
    <property type="project" value="TreeGrafter"/>
</dbReference>
<dbReference type="PANTHER" id="PTHR48099:SF5">
    <property type="entry name" value="C-1-TETRAHYDROFOLATE SYNTHASE, CYTOPLASMIC"/>
    <property type="match status" value="1"/>
</dbReference>
<dbReference type="Pfam" id="PF00763">
    <property type="entry name" value="THF_DHG_CYH"/>
    <property type="match status" value="1"/>
</dbReference>
<evidence type="ECO:0000313" key="23">
    <source>
        <dbReference type="Proteomes" id="UP000054279"/>
    </source>
</evidence>
<name>A0A0C9UN24_SPHS4</name>
<evidence type="ECO:0000256" key="10">
    <source>
        <dbReference type="ARBA" id="ARBA00022490"/>
    </source>
</evidence>
<dbReference type="InterPro" id="IPR046346">
    <property type="entry name" value="Aminoacid_DH-like_N_sf"/>
</dbReference>
<dbReference type="PROSITE" id="PS00767">
    <property type="entry name" value="THF_DHG_CYH_2"/>
    <property type="match status" value="1"/>
</dbReference>
<dbReference type="Gene3D" id="3.40.50.10860">
    <property type="entry name" value="Leucine Dehydrogenase, chain A, domain 1"/>
    <property type="match status" value="1"/>
</dbReference>
<dbReference type="FunFam" id="3.40.50.720:FF:000006">
    <property type="entry name" value="Bifunctional protein FolD"/>
    <property type="match status" value="1"/>
</dbReference>
<dbReference type="GO" id="GO:0004488">
    <property type="term" value="F:methylenetetrahydrofolate dehydrogenase (NADP+) activity"/>
    <property type="evidence" value="ECO:0007669"/>
    <property type="project" value="UniProtKB-EC"/>
</dbReference>
<dbReference type="GO" id="GO:0035999">
    <property type="term" value="P:tetrahydrofolate interconversion"/>
    <property type="evidence" value="ECO:0007669"/>
    <property type="project" value="UniProtKB-UniPathway"/>
</dbReference>
<comment type="similarity">
    <text evidence="4">In the C-terminal section; belongs to the formate--tetrahydrofolate ligase family.</text>
</comment>
<dbReference type="Pfam" id="PF01268">
    <property type="entry name" value="FTHFS"/>
    <property type="match status" value="1"/>
</dbReference>
<dbReference type="FunFam" id="3.10.410.10:FF:000001">
    <property type="entry name" value="Putative formate--tetrahydrofolate ligase"/>
    <property type="match status" value="1"/>
</dbReference>
<dbReference type="HAMAP" id="MF_01576">
    <property type="entry name" value="THF_DHG_CYH"/>
    <property type="match status" value="1"/>
</dbReference>
<dbReference type="UniPathway" id="UPA00193"/>
<dbReference type="SUPFAM" id="SSF53223">
    <property type="entry name" value="Aminoacid dehydrogenase-like, N-terminal domain"/>
    <property type="match status" value="1"/>
</dbReference>
<dbReference type="PROSITE" id="PS00721">
    <property type="entry name" value="FTHFS_1"/>
    <property type="match status" value="1"/>
</dbReference>
<comment type="similarity">
    <text evidence="3">In the N-terminal section; belongs to the tetrahydrofolate dehydrogenase/cyclohydrolase family.</text>
</comment>
<evidence type="ECO:0000256" key="6">
    <source>
        <dbReference type="ARBA" id="ARBA00012295"/>
    </source>
</evidence>
<dbReference type="GO" id="GO:0046655">
    <property type="term" value="P:folic acid metabolic process"/>
    <property type="evidence" value="ECO:0007669"/>
    <property type="project" value="UniProtKB-ARBA"/>
</dbReference>
<keyword evidence="18" id="KW-0511">Multifunctional enzyme</keyword>
<evidence type="ECO:0000256" key="19">
    <source>
        <dbReference type="ARBA" id="ARBA00049033"/>
    </source>
</evidence>
<dbReference type="GO" id="GO:0005524">
    <property type="term" value="F:ATP binding"/>
    <property type="evidence" value="ECO:0007669"/>
    <property type="project" value="UniProtKB-KW"/>
</dbReference>
<keyword evidence="16" id="KW-0521">NADP</keyword>
<dbReference type="InterPro" id="IPR020628">
    <property type="entry name" value="Formate_THF_ligase_CS"/>
</dbReference>
<dbReference type="Pfam" id="PF02882">
    <property type="entry name" value="THF_DHG_CYH_C"/>
    <property type="match status" value="1"/>
</dbReference>
<dbReference type="SUPFAM" id="SSF51735">
    <property type="entry name" value="NAD(P)-binding Rossmann-fold domains"/>
    <property type="match status" value="1"/>
</dbReference>
<comment type="subcellular location">
    <subcellularLocation>
        <location evidence="1">Cytoplasm</location>
    </subcellularLocation>
</comment>
<organism evidence="22 23">
    <name type="scientific">Sphaerobolus stellatus (strain SS14)</name>
    <dbReference type="NCBI Taxonomy" id="990650"/>
    <lineage>
        <taxon>Eukaryota</taxon>
        <taxon>Fungi</taxon>
        <taxon>Dikarya</taxon>
        <taxon>Basidiomycota</taxon>
        <taxon>Agaricomycotina</taxon>
        <taxon>Agaricomycetes</taxon>
        <taxon>Phallomycetidae</taxon>
        <taxon>Geastrales</taxon>
        <taxon>Sphaerobolaceae</taxon>
        <taxon>Sphaerobolus</taxon>
    </lineage>
</organism>
<dbReference type="HOGENOM" id="CLU_003601_2_0_1"/>
<keyword evidence="12" id="KW-0436">Ligase</keyword>
<dbReference type="Gene3D" id="3.40.50.720">
    <property type="entry name" value="NAD(P)-binding Rossmann-like Domain"/>
    <property type="match status" value="1"/>
</dbReference>
<evidence type="ECO:0000313" key="22">
    <source>
        <dbReference type="EMBL" id="KIJ44378.1"/>
    </source>
</evidence>
<gene>
    <name evidence="22" type="ORF">M422DRAFT_168339</name>
</gene>
<evidence type="ECO:0000259" key="21">
    <source>
        <dbReference type="Pfam" id="PF02882"/>
    </source>
</evidence>
<evidence type="ECO:0000256" key="3">
    <source>
        <dbReference type="ARBA" id="ARBA00005559"/>
    </source>
</evidence>
<evidence type="ECO:0000256" key="17">
    <source>
        <dbReference type="ARBA" id="ARBA00023002"/>
    </source>
</evidence>
<sequence>MSAESKAQIIDGNAIAKSVREDVATRIKSLKAQYPRFQPQLTIVQAGERPDSTLYVRMKAKAAEEAGITFKHVKLPEGITVNEVVRTIKSLNDDENVSGILVQLPLGSHVTAEQERTVTEAVNPEKDVDGFHAYNIGHLSSKASQPLFSPCTPAGVIKLIDSTGVPIAGAHVVVLGRSDIVGSPVAAMLRKRDATVTQCHSRTKGLPEIIKAADILVSAIGKPLFVKGDWIRPGAVVIDVGTNYIPDATKKSGQRLVGDVDFASASQVASHITPVPGGVGPMTVAMLMYNTFSSAERLFHKSLQRTIKPLKLDILEKVPSDIEITQAQTPKPVAELASELGIQPDELESYGKYKAKVELSVLDRLAHRKDGKYIVVSGITPTPLGEGKSTTTIGLAQALGAHLGRPAFACVRQPSQGPTFGIKGGAAGGGYSQVIPMDEFNLHLTGDIHAVTAANNLLAAALDARMFHEATQSDKGLYSRLVPAKKGVRTFAPLMLKRLKKLGIDKTDPNSLTEEEIRRFARLDVDPETITWNRVLDVNDRFLRKITVGQNDTEKGHARVSGFDISVASECMAVLALSNDLADMRERLGAMVVATSKQGDPITADDLGVGGALAVLMKDAIKPNLMQTLEGTPVFVHAGPFANIAHGNSSILADRVALKLAGTEPGESSDKQGYVLTEGGFGADMGMEKFCNIKCRVSGLKPDATIIVATTRALKMHGGGPEVTPGKPLHDTYTKEDLVTLKEGIKNLARHIENSKKFGLKVIVAVNQFATDSPAELDLIRSESLAAGADAAVVSNHWAKGGAGALDLANAVIEVCEGESNFKFLYDLDISIEDKIAAIAKEIYRADGIELSELAQKQVETYTRQGYGHLPICMAKTQYSFSHDPKLKGAPTGFTVPIRAVRLSAGAGFLYPLLGDMQTMPGLGTRPGFWEVGLDETGKVIGLF</sequence>
<keyword evidence="15" id="KW-0067">ATP-binding</keyword>
<dbReference type="InterPro" id="IPR036291">
    <property type="entry name" value="NAD(P)-bd_dom_sf"/>
</dbReference>
<proteinExistence type="inferred from homology"/>
<dbReference type="EC" id="6.3.4.3" evidence="6"/>
<keyword evidence="10" id="KW-0963">Cytoplasm</keyword>
<dbReference type="InterPro" id="IPR020867">
    <property type="entry name" value="THF_DH/CycHdrlase_CS"/>
</dbReference>
<keyword evidence="17" id="KW-0560">Oxidoreductase</keyword>
<evidence type="ECO:0000256" key="9">
    <source>
        <dbReference type="ARBA" id="ARBA00017592"/>
    </source>
</evidence>
<dbReference type="HAMAP" id="MF_01543">
    <property type="entry name" value="FTHFS"/>
    <property type="match status" value="1"/>
</dbReference>
<evidence type="ECO:0000256" key="13">
    <source>
        <dbReference type="ARBA" id="ARBA00022741"/>
    </source>
</evidence>
<dbReference type="EC" id="1.5.1.5" evidence="8"/>
<evidence type="ECO:0000256" key="11">
    <source>
        <dbReference type="ARBA" id="ARBA00022563"/>
    </source>
</evidence>
<evidence type="ECO:0000256" key="16">
    <source>
        <dbReference type="ARBA" id="ARBA00022857"/>
    </source>
</evidence>
<evidence type="ECO:0000256" key="12">
    <source>
        <dbReference type="ARBA" id="ARBA00022598"/>
    </source>
</evidence>
<dbReference type="InterPro" id="IPR000672">
    <property type="entry name" value="THF_DH/CycHdrlase"/>
</dbReference>
<comment type="pathway">
    <text evidence="2">One-carbon metabolism; tetrahydrofolate interconversion.</text>
</comment>
<dbReference type="FunFam" id="3.40.50.10860:FF:000005">
    <property type="entry name" value="C-1-tetrahydrofolate synthase, cytoplasmic, putative"/>
    <property type="match status" value="1"/>
</dbReference>
<dbReference type="FunFam" id="1.10.8.770:FF:000001">
    <property type="entry name" value="Methylenetetrahydrofolate dehydrogenase (NADP+ dependent) 1 like"/>
    <property type="match status" value="1"/>
</dbReference>
<dbReference type="FunFam" id="3.40.50.300:FF:001123">
    <property type="entry name" value="C-1-tetrahydrofolate synthase, cytoplasmic isoform X2"/>
    <property type="match status" value="1"/>
</dbReference>
<dbReference type="InterPro" id="IPR027417">
    <property type="entry name" value="P-loop_NTPase"/>
</dbReference>
<keyword evidence="14" id="KW-0378">Hydrolase</keyword>
<evidence type="ECO:0000259" key="20">
    <source>
        <dbReference type="Pfam" id="PF00763"/>
    </source>
</evidence>
<dbReference type="Proteomes" id="UP000054279">
    <property type="component" value="Unassembled WGS sequence"/>
</dbReference>
<dbReference type="FunFam" id="3.40.50.300:FF:000245">
    <property type="entry name" value="C-1-tetrahydrofolate synthase, cytoplasmic"/>
    <property type="match status" value="1"/>
</dbReference>
<dbReference type="Gene3D" id="1.10.8.770">
    <property type="match status" value="1"/>
</dbReference>
<dbReference type="SUPFAM" id="SSF52540">
    <property type="entry name" value="P-loop containing nucleoside triphosphate hydrolases"/>
    <property type="match status" value="1"/>
</dbReference>
<protein>
    <recommendedName>
        <fullName evidence="9">C-1-tetrahydrofolate synthase, cytoplasmic</fullName>
        <ecNumber evidence="8">1.5.1.5</ecNumber>
        <ecNumber evidence="7">3.5.4.9</ecNumber>
        <ecNumber evidence="6">6.3.4.3</ecNumber>
    </recommendedName>
</protein>
<evidence type="ECO:0000256" key="14">
    <source>
        <dbReference type="ARBA" id="ARBA00022801"/>
    </source>
</evidence>
<dbReference type="InterPro" id="IPR020630">
    <property type="entry name" value="THF_DH/CycHdrlase_cat_dom"/>
</dbReference>
<dbReference type="GO" id="GO:0004329">
    <property type="term" value="F:formate-tetrahydrofolate ligase activity"/>
    <property type="evidence" value="ECO:0007669"/>
    <property type="project" value="UniProtKB-EC"/>
</dbReference>
<keyword evidence="13" id="KW-0547">Nucleotide-binding</keyword>
<dbReference type="Gene3D" id="3.40.50.300">
    <property type="entry name" value="P-loop containing nucleotide triphosphate hydrolases"/>
    <property type="match status" value="2"/>
</dbReference>
<dbReference type="GO" id="GO:0009257">
    <property type="term" value="P:10-formyltetrahydrofolate biosynthetic process"/>
    <property type="evidence" value="ECO:0007669"/>
    <property type="project" value="UniProtKB-ARBA"/>
</dbReference>
<accession>A0A0C9UN24</accession>
<dbReference type="EC" id="3.5.4.9" evidence="7"/>
<evidence type="ECO:0000256" key="1">
    <source>
        <dbReference type="ARBA" id="ARBA00004496"/>
    </source>
</evidence>
<dbReference type="GO" id="GO:0006164">
    <property type="term" value="P:purine nucleotide biosynthetic process"/>
    <property type="evidence" value="ECO:0007669"/>
    <property type="project" value="UniProtKB-ARBA"/>
</dbReference>
<evidence type="ECO:0000256" key="5">
    <source>
        <dbReference type="ARBA" id="ARBA00011738"/>
    </source>
</evidence>
<dbReference type="AlphaFoldDB" id="A0A0C9UN24"/>
<evidence type="ECO:0000256" key="18">
    <source>
        <dbReference type="ARBA" id="ARBA00023268"/>
    </source>
</evidence>
<keyword evidence="23" id="KW-1185">Reference proteome</keyword>
<dbReference type="PANTHER" id="PTHR48099">
    <property type="entry name" value="C-1-TETRAHYDROFOLATE SYNTHASE, CYTOPLASMIC-RELATED"/>
    <property type="match status" value="1"/>
</dbReference>
<dbReference type="CDD" id="cd01080">
    <property type="entry name" value="NAD_bind_m-THF_DH_Cyclohyd"/>
    <property type="match status" value="1"/>
</dbReference>
<feature type="domain" description="Tetrahydrofolate dehydrogenase/cyclohydrolase catalytic" evidence="20">
    <location>
        <begin position="10"/>
        <end position="129"/>
    </location>
</feature>
<dbReference type="GO" id="GO:0006555">
    <property type="term" value="P:methionine metabolic process"/>
    <property type="evidence" value="ECO:0007669"/>
    <property type="project" value="UniProtKB-ARBA"/>
</dbReference>
<dbReference type="PRINTS" id="PR00085">
    <property type="entry name" value="THFDHDRGNASE"/>
</dbReference>
<evidence type="ECO:0000256" key="7">
    <source>
        <dbReference type="ARBA" id="ARBA00012776"/>
    </source>
</evidence>
<evidence type="ECO:0000256" key="8">
    <source>
        <dbReference type="ARBA" id="ARBA00012859"/>
    </source>
</evidence>
<dbReference type="InterPro" id="IPR000559">
    <property type="entry name" value="Formate_THF_ligase"/>
</dbReference>